<keyword evidence="3" id="KW-1185">Reference proteome</keyword>
<dbReference type="Gene3D" id="3.40.47.10">
    <property type="match status" value="1"/>
</dbReference>
<dbReference type="Proteomes" id="UP000564496">
    <property type="component" value="Unassembled WGS sequence"/>
</dbReference>
<evidence type="ECO:0000259" key="1">
    <source>
        <dbReference type="Pfam" id="PF22691"/>
    </source>
</evidence>
<feature type="domain" description="Thiolase C-terminal" evidence="1">
    <location>
        <begin position="257"/>
        <end position="400"/>
    </location>
</feature>
<protein>
    <submittedName>
        <fullName evidence="2">Acetyl-CoA acetyltransferase</fullName>
    </submittedName>
</protein>
<dbReference type="GO" id="GO:0016747">
    <property type="term" value="F:acyltransferase activity, transferring groups other than amino-acyl groups"/>
    <property type="evidence" value="ECO:0007669"/>
    <property type="project" value="InterPro"/>
</dbReference>
<dbReference type="AlphaFoldDB" id="A0A7Z0DIC5"/>
<reference evidence="2 3" key="1">
    <citation type="submission" date="2020-07" db="EMBL/GenBank/DDBJ databases">
        <title>Sequencing the genomes of 1000 actinobacteria strains.</title>
        <authorList>
            <person name="Klenk H.-P."/>
        </authorList>
    </citation>
    <scope>NUCLEOTIDE SEQUENCE [LARGE SCALE GENOMIC DNA]</scope>
    <source>
        <strain evidence="2 3">DSM 26487</strain>
    </source>
</reference>
<comment type="caution">
    <text evidence="2">The sequence shown here is derived from an EMBL/GenBank/DDBJ whole genome shotgun (WGS) entry which is preliminary data.</text>
</comment>
<keyword evidence="2" id="KW-0808">Transferase</keyword>
<dbReference type="EMBL" id="JACBZR010000001">
    <property type="protein sequence ID" value="NYI75853.1"/>
    <property type="molecule type" value="Genomic_DNA"/>
</dbReference>
<organism evidence="2 3">
    <name type="scientific">Nocardioides panzhihuensis</name>
    <dbReference type="NCBI Taxonomy" id="860243"/>
    <lineage>
        <taxon>Bacteria</taxon>
        <taxon>Bacillati</taxon>
        <taxon>Actinomycetota</taxon>
        <taxon>Actinomycetes</taxon>
        <taxon>Propionibacteriales</taxon>
        <taxon>Nocardioidaceae</taxon>
        <taxon>Nocardioides</taxon>
    </lineage>
</organism>
<dbReference type="PANTHER" id="PTHR42870:SF1">
    <property type="entry name" value="NON-SPECIFIC LIPID-TRANSFER PROTEIN-LIKE 2"/>
    <property type="match status" value="1"/>
</dbReference>
<evidence type="ECO:0000313" key="2">
    <source>
        <dbReference type="EMBL" id="NYI75853.1"/>
    </source>
</evidence>
<gene>
    <name evidence="2" type="ORF">BJ988_000501</name>
</gene>
<dbReference type="PIRSF" id="PIRSF000429">
    <property type="entry name" value="Ac-CoA_Ac_transf"/>
    <property type="match status" value="1"/>
</dbReference>
<dbReference type="InterPro" id="IPR016039">
    <property type="entry name" value="Thiolase-like"/>
</dbReference>
<name>A0A7Z0DIC5_9ACTN</name>
<dbReference type="SUPFAM" id="SSF53901">
    <property type="entry name" value="Thiolase-like"/>
    <property type="match status" value="1"/>
</dbReference>
<dbReference type="PANTHER" id="PTHR42870">
    <property type="entry name" value="ACETYL-COA C-ACETYLTRANSFERASE"/>
    <property type="match status" value="1"/>
</dbReference>
<dbReference type="InterPro" id="IPR002155">
    <property type="entry name" value="Thiolase"/>
</dbReference>
<dbReference type="RefSeq" id="WP_179656526.1">
    <property type="nucleotide sequence ID" value="NZ_JACBZR010000001.1"/>
</dbReference>
<dbReference type="Pfam" id="PF22691">
    <property type="entry name" value="Thiolase_C_1"/>
    <property type="match status" value="1"/>
</dbReference>
<proteinExistence type="predicted"/>
<dbReference type="InterPro" id="IPR055140">
    <property type="entry name" value="Thiolase_C_2"/>
</dbReference>
<accession>A0A7Z0DIC5</accession>
<evidence type="ECO:0000313" key="3">
    <source>
        <dbReference type="Proteomes" id="UP000564496"/>
    </source>
</evidence>
<sequence length="403" mass="42695">MSNMPYPQPGSASDAAFIGIGEIPSGKYPKRGFMAQLVEAAARAIQDSGLQHTDIDQLVLIPNLHGIPDQADLIFSRVAEELGLHGRVKSSMMVHSGGSTSDNATRAAAGLVASGQARNVLVVQSEKWGSADLTEMVDMLSVNGIPREWEGTSGLQFNAIGGLITQRYMHQSGSTPEEMASVCVALREWARLNPNAMWKDKELTVEQVLASKLVSDPIRAIECPYLADGAAAFVMTSATEARRNHDSWVRIGGSGGCVSHYSSGQDAELGELGWPKAAVEAYDAAGWGPQDADLAEVYDSYSAVLTIALEGLGLSKKGEAARDFHAKRFSPGGEFPVNTNGGLLSAGHTGVGGGMALLVEAVRQLLHRAEPERQVAGAERCIVGGSGGSYMDAQIMMLERVEK</sequence>
<dbReference type="CDD" id="cd00829">
    <property type="entry name" value="SCP-x_thiolase"/>
    <property type="match status" value="1"/>
</dbReference>